<name>A0A6N7IN49_9FIRM</name>
<dbReference type="InterPro" id="IPR003788">
    <property type="entry name" value="NDUFAF7"/>
</dbReference>
<evidence type="ECO:0000256" key="3">
    <source>
        <dbReference type="SAM" id="MobiDB-lite"/>
    </source>
</evidence>
<reference evidence="4 5" key="1">
    <citation type="submission" date="2019-10" db="EMBL/GenBank/DDBJ databases">
        <title>Comparative genomics of sulfur disproportionating microorganisms.</title>
        <authorList>
            <person name="Ward L.M."/>
            <person name="Bertran E."/>
            <person name="Johnston D."/>
        </authorList>
    </citation>
    <scope>NUCLEOTIDE SEQUENCE [LARGE SCALE GENOMIC DNA]</scope>
    <source>
        <strain evidence="4 5">DSM 14055</strain>
    </source>
</reference>
<sequence length="400" mass="44521">MTLLSNIKKEITARGPLTFATFMEMALYHPEYGYYNSEREKIGPRGDFYTSSDVHPLFGTMLARQCAQMWELLDYPSNWSLVEYGAGKGLLARDVLAALRDNHPAAWAGARYHIIEISPAMIRRQGEVLQERGLPAEKIHWAGRLSDIGGAGGITGVILANEVVDAFPVHLVKQTPAGLKEIYVNWHGNGPVEEEGNPSTPLLARYFKDLNVSLAPGQRAEVNLAARQWLRELAAGLSRGFVLIIDYGGESPELYHPSRVDGTLRCFRRHQLGGNPLIHVGEQDITASVNFSALMHWAREAGLQVAGYATQMDFLLNLGIMEAIPRPATAFAYDERTMRATMAVKKLILPEGMGSVFKVLALYKGLPQTSLIGFKKLREDEKEQERAGSDHKQADYPYRR</sequence>
<evidence type="ECO:0000256" key="2">
    <source>
        <dbReference type="ARBA" id="ARBA00022679"/>
    </source>
</evidence>
<dbReference type="InterPro" id="IPR038375">
    <property type="entry name" value="NDUFAF7_sf"/>
</dbReference>
<dbReference type="Pfam" id="PF02636">
    <property type="entry name" value="Methyltransf_28"/>
    <property type="match status" value="1"/>
</dbReference>
<dbReference type="RefSeq" id="WP_152944949.1">
    <property type="nucleotide sequence ID" value="NZ_WHYR01000003.1"/>
</dbReference>
<keyword evidence="1 4" id="KW-0489">Methyltransferase</keyword>
<keyword evidence="5" id="KW-1185">Reference proteome</keyword>
<dbReference type="GO" id="GO:0032259">
    <property type="term" value="P:methylation"/>
    <property type="evidence" value="ECO:0007669"/>
    <property type="project" value="UniProtKB-KW"/>
</dbReference>
<organism evidence="4 5">
    <name type="scientific">Desulfofundulus thermobenzoicus</name>
    <dbReference type="NCBI Taxonomy" id="29376"/>
    <lineage>
        <taxon>Bacteria</taxon>
        <taxon>Bacillati</taxon>
        <taxon>Bacillota</taxon>
        <taxon>Clostridia</taxon>
        <taxon>Eubacteriales</taxon>
        <taxon>Peptococcaceae</taxon>
        <taxon>Desulfofundulus</taxon>
    </lineage>
</organism>
<dbReference type="OrthoDB" id="9794208at2"/>
<accession>A0A6N7IN49</accession>
<dbReference type="Gene3D" id="3.40.50.12710">
    <property type="match status" value="1"/>
</dbReference>
<evidence type="ECO:0000313" key="5">
    <source>
        <dbReference type="Proteomes" id="UP000441717"/>
    </source>
</evidence>
<gene>
    <name evidence="4" type="ORF">GFC01_01880</name>
</gene>
<dbReference type="PANTHER" id="PTHR12049">
    <property type="entry name" value="PROTEIN ARGININE METHYLTRANSFERASE NDUFAF7, MITOCHONDRIAL"/>
    <property type="match status" value="1"/>
</dbReference>
<dbReference type="SUPFAM" id="SSF53335">
    <property type="entry name" value="S-adenosyl-L-methionine-dependent methyltransferases"/>
    <property type="match status" value="1"/>
</dbReference>
<dbReference type="InterPro" id="IPR029063">
    <property type="entry name" value="SAM-dependent_MTases_sf"/>
</dbReference>
<evidence type="ECO:0000313" key="4">
    <source>
        <dbReference type="EMBL" id="MQL51037.1"/>
    </source>
</evidence>
<dbReference type="PANTHER" id="PTHR12049:SF7">
    <property type="entry name" value="PROTEIN ARGININE METHYLTRANSFERASE NDUFAF7, MITOCHONDRIAL"/>
    <property type="match status" value="1"/>
</dbReference>
<comment type="caution">
    <text evidence="4">The sequence shown here is derived from an EMBL/GenBank/DDBJ whole genome shotgun (WGS) entry which is preliminary data.</text>
</comment>
<protein>
    <submittedName>
        <fullName evidence="4">SAM-dependent methyltransferase</fullName>
    </submittedName>
</protein>
<proteinExistence type="predicted"/>
<dbReference type="GO" id="GO:0035243">
    <property type="term" value="F:protein-arginine omega-N symmetric methyltransferase activity"/>
    <property type="evidence" value="ECO:0007669"/>
    <property type="project" value="TreeGrafter"/>
</dbReference>
<evidence type="ECO:0000256" key="1">
    <source>
        <dbReference type="ARBA" id="ARBA00022603"/>
    </source>
</evidence>
<keyword evidence="2 4" id="KW-0808">Transferase</keyword>
<feature type="region of interest" description="Disordered" evidence="3">
    <location>
        <begin position="378"/>
        <end position="400"/>
    </location>
</feature>
<dbReference type="AlphaFoldDB" id="A0A6N7IN49"/>
<dbReference type="Proteomes" id="UP000441717">
    <property type="component" value="Unassembled WGS sequence"/>
</dbReference>
<dbReference type="EMBL" id="WHYR01000003">
    <property type="protein sequence ID" value="MQL51037.1"/>
    <property type="molecule type" value="Genomic_DNA"/>
</dbReference>